<organism evidence="1 2">
    <name type="scientific">Geodermatophilus sabuli</name>
    <dbReference type="NCBI Taxonomy" id="1564158"/>
    <lineage>
        <taxon>Bacteria</taxon>
        <taxon>Bacillati</taxon>
        <taxon>Actinomycetota</taxon>
        <taxon>Actinomycetes</taxon>
        <taxon>Geodermatophilales</taxon>
        <taxon>Geodermatophilaceae</taxon>
        <taxon>Geodermatophilus</taxon>
    </lineage>
</organism>
<gene>
    <name evidence="1" type="ORF">SAMN06893097_11834</name>
</gene>
<name>A0A285EKK9_9ACTN</name>
<protein>
    <submittedName>
        <fullName evidence="1">Uncharacterized protein</fullName>
    </submittedName>
</protein>
<keyword evidence="2" id="KW-1185">Reference proteome</keyword>
<reference evidence="1 2" key="1">
    <citation type="submission" date="2017-09" db="EMBL/GenBank/DDBJ databases">
        <authorList>
            <person name="Ehlers B."/>
            <person name="Leendertz F.H."/>
        </authorList>
    </citation>
    <scope>NUCLEOTIDE SEQUENCE [LARGE SCALE GENOMIC DNA]</scope>
    <source>
        <strain evidence="1 2">DSM 46844</strain>
    </source>
</reference>
<proteinExistence type="predicted"/>
<accession>A0A285EKK9</accession>
<dbReference type="AlphaFoldDB" id="A0A285EKK9"/>
<evidence type="ECO:0000313" key="1">
    <source>
        <dbReference type="EMBL" id="SNX99383.1"/>
    </source>
</evidence>
<dbReference type="EMBL" id="OBDO01000018">
    <property type="protein sequence ID" value="SNX99383.1"/>
    <property type="molecule type" value="Genomic_DNA"/>
</dbReference>
<dbReference type="Proteomes" id="UP000219514">
    <property type="component" value="Unassembled WGS sequence"/>
</dbReference>
<evidence type="ECO:0000313" key="2">
    <source>
        <dbReference type="Proteomes" id="UP000219514"/>
    </source>
</evidence>
<sequence>MGRAAWARARERHDPVAHVAALVALYGRVAHVS</sequence>